<proteinExistence type="predicted"/>
<feature type="signal peptide" evidence="1">
    <location>
        <begin position="1"/>
        <end position="20"/>
    </location>
</feature>
<feature type="chain" id="PRO_5046863259" evidence="1">
    <location>
        <begin position="21"/>
        <end position="267"/>
    </location>
</feature>
<name>A0ABT7KNA9_9HYPH</name>
<comment type="caution">
    <text evidence="2">The sequence shown here is derived from an EMBL/GenBank/DDBJ whole genome shotgun (WGS) entry which is preliminary data.</text>
</comment>
<evidence type="ECO:0000256" key="1">
    <source>
        <dbReference type="SAM" id="SignalP"/>
    </source>
</evidence>
<organism evidence="2 3">
    <name type="scientific">Rhizobium calliandrae</name>
    <dbReference type="NCBI Taxonomy" id="1312182"/>
    <lineage>
        <taxon>Bacteria</taxon>
        <taxon>Pseudomonadati</taxon>
        <taxon>Pseudomonadota</taxon>
        <taxon>Alphaproteobacteria</taxon>
        <taxon>Hyphomicrobiales</taxon>
        <taxon>Rhizobiaceae</taxon>
        <taxon>Rhizobium/Agrobacterium group</taxon>
        <taxon>Rhizobium</taxon>
    </lineage>
</organism>
<reference evidence="2" key="1">
    <citation type="submission" date="2023-06" db="EMBL/GenBank/DDBJ databases">
        <title>Phylogenetic Diversity of Rhizobium strains.</title>
        <authorList>
            <person name="Moura F.T."/>
            <person name="Helene L.C.F."/>
            <person name="Hungria M."/>
        </authorList>
    </citation>
    <scope>NUCLEOTIDE SEQUENCE</scope>
    <source>
        <strain evidence="2">CCGE524</strain>
    </source>
</reference>
<dbReference type="RefSeq" id="WP_285883817.1">
    <property type="nucleotide sequence ID" value="NZ_JARFYN010000068.1"/>
</dbReference>
<keyword evidence="3" id="KW-1185">Reference proteome</keyword>
<protein>
    <submittedName>
        <fullName evidence="2">Transporter</fullName>
    </submittedName>
</protein>
<keyword evidence="1" id="KW-0732">Signal</keyword>
<sequence>MRRWLIGGALAFCWITSAHGEDDSTELAKKLSNPVADLISIPFQFNYNDGIGPAKDGSQVYLNVQPVVPFHLNDDWNLISRTILPIVHQHEIFPGSGTQFGLGDVTQSFFFSPAKPVNGFVWGVGPAFGVPTATGDLLGSGKWSAGPTGVALWQGEGWTVGALANHLWSFAGEGDRPNVNATFMQPFVAYTTKSAWTFSLNTESTYNWEAREWSVPINLQVAKIVKFGKLPVQLFAAARYWADSPDGGPTGWGARVGMTFLLPTEGL</sequence>
<evidence type="ECO:0000313" key="2">
    <source>
        <dbReference type="EMBL" id="MDL2410077.1"/>
    </source>
</evidence>
<dbReference type="EMBL" id="JARFYN010000068">
    <property type="protein sequence ID" value="MDL2410077.1"/>
    <property type="molecule type" value="Genomic_DNA"/>
</dbReference>
<dbReference type="Proteomes" id="UP001172630">
    <property type="component" value="Unassembled WGS sequence"/>
</dbReference>
<evidence type="ECO:0000313" key="3">
    <source>
        <dbReference type="Proteomes" id="UP001172630"/>
    </source>
</evidence>
<accession>A0ABT7KNA9</accession>
<gene>
    <name evidence="2" type="ORF">PY650_31570</name>
</gene>